<evidence type="ECO:0000313" key="3">
    <source>
        <dbReference type="EMBL" id="GHA01036.1"/>
    </source>
</evidence>
<feature type="region of interest" description="Disordered" evidence="2">
    <location>
        <begin position="119"/>
        <end position="149"/>
    </location>
</feature>
<reference evidence="3" key="2">
    <citation type="submission" date="2020-09" db="EMBL/GenBank/DDBJ databases">
        <authorList>
            <person name="Sun Q."/>
            <person name="Ohkuma M."/>
        </authorList>
    </citation>
    <scope>NUCLEOTIDE SEQUENCE</scope>
    <source>
        <strain evidence="3">JCM 5016</strain>
    </source>
</reference>
<comment type="caution">
    <text evidence="3">The sequence shown here is derived from an EMBL/GenBank/DDBJ whole genome shotgun (WGS) entry which is preliminary data.</text>
</comment>
<name>A0A918RJ76_9ACTN</name>
<organism evidence="3 4">
    <name type="scientific">Streptomyces echinoruber</name>
    <dbReference type="NCBI Taxonomy" id="68898"/>
    <lineage>
        <taxon>Bacteria</taxon>
        <taxon>Bacillati</taxon>
        <taxon>Actinomycetota</taxon>
        <taxon>Actinomycetes</taxon>
        <taxon>Kitasatosporales</taxon>
        <taxon>Streptomycetaceae</taxon>
        <taxon>Streptomyces</taxon>
    </lineage>
</organism>
<dbReference type="EMBL" id="BMWH01000020">
    <property type="protein sequence ID" value="GHA01036.1"/>
    <property type="molecule type" value="Genomic_DNA"/>
</dbReference>
<dbReference type="AlphaFoldDB" id="A0A918RJ76"/>
<dbReference type="Proteomes" id="UP000623010">
    <property type="component" value="Unassembled WGS sequence"/>
</dbReference>
<reference evidence="3" key="1">
    <citation type="journal article" date="2014" name="Int. J. Syst. Evol. Microbiol.">
        <title>Complete genome sequence of Corynebacterium casei LMG S-19264T (=DSM 44701T), isolated from a smear-ripened cheese.</title>
        <authorList>
            <consortium name="US DOE Joint Genome Institute (JGI-PGF)"/>
            <person name="Walter F."/>
            <person name="Albersmeier A."/>
            <person name="Kalinowski J."/>
            <person name="Ruckert C."/>
        </authorList>
    </citation>
    <scope>NUCLEOTIDE SEQUENCE</scope>
    <source>
        <strain evidence="3">JCM 5016</strain>
    </source>
</reference>
<feature type="coiled-coil region" evidence="1">
    <location>
        <begin position="35"/>
        <end position="114"/>
    </location>
</feature>
<evidence type="ECO:0000256" key="2">
    <source>
        <dbReference type="SAM" id="MobiDB-lite"/>
    </source>
</evidence>
<keyword evidence="4" id="KW-1185">Reference proteome</keyword>
<gene>
    <name evidence="3" type="ORF">GCM10010389_45450</name>
</gene>
<keyword evidence="1" id="KW-0175">Coiled coil</keyword>
<proteinExistence type="predicted"/>
<evidence type="ECO:0000313" key="4">
    <source>
        <dbReference type="Proteomes" id="UP000623010"/>
    </source>
</evidence>
<sequence>MIAYVFLSVGVVGAGAAVYFAAPAGRGAHRLVQPRSALRKDIARLEAEADRLACQLMSALAGRQEALRERDDALKALAEASRQIADLQKQLGAFDQLCAENTELRAELANATAMRQLRRDSSPAGDASALPDAAQEFTDTTATAWRASA</sequence>
<evidence type="ECO:0000256" key="1">
    <source>
        <dbReference type="SAM" id="Coils"/>
    </source>
</evidence>
<protein>
    <submittedName>
        <fullName evidence="3">Uncharacterized protein</fullName>
    </submittedName>
</protein>
<dbReference type="RefSeq" id="WP_190059313.1">
    <property type="nucleotide sequence ID" value="NZ_BMWH01000020.1"/>
</dbReference>
<accession>A0A918RJ76</accession>